<proteinExistence type="predicted"/>
<evidence type="ECO:0000313" key="1">
    <source>
        <dbReference type="EMBL" id="GAA3019301.1"/>
    </source>
</evidence>
<gene>
    <name evidence="1" type="ORF">GCM10017559_49360</name>
</gene>
<evidence type="ECO:0000313" key="2">
    <source>
        <dbReference type="Proteomes" id="UP001499930"/>
    </source>
</evidence>
<dbReference type="EMBL" id="BAAAWD010000014">
    <property type="protein sequence ID" value="GAA3019301.1"/>
    <property type="molecule type" value="Genomic_DNA"/>
</dbReference>
<organism evidence="1 2">
    <name type="scientific">Streptosporangium longisporum</name>
    <dbReference type="NCBI Taxonomy" id="46187"/>
    <lineage>
        <taxon>Bacteria</taxon>
        <taxon>Bacillati</taxon>
        <taxon>Actinomycetota</taxon>
        <taxon>Actinomycetes</taxon>
        <taxon>Streptosporangiales</taxon>
        <taxon>Streptosporangiaceae</taxon>
        <taxon>Streptosporangium</taxon>
    </lineage>
</organism>
<accession>A0ABP6KSR7</accession>
<comment type="caution">
    <text evidence="1">The sequence shown here is derived from an EMBL/GenBank/DDBJ whole genome shotgun (WGS) entry which is preliminary data.</text>
</comment>
<reference evidence="2" key="1">
    <citation type="journal article" date="2019" name="Int. J. Syst. Evol. Microbiol.">
        <title>The Global Catalogue of Microorganisms (GCM) 10K type strain sequencing project: providing services to taxonomists for standard genome sequencing and annotation.</title>
        <authorList>
            <consortium name="The Broad Institute Genomics Platform"/>
            <consortium name="The Broad Institute Genome Sequencing Center for Infectious Disease"/>
            <person name="Wu L."/>
            <person name="Ma J."/>
        </authorList>
    </citation>
    <scope>NUCLEOTIDE SEQUENCE [LARGE SCALE GENOMIC DNA]</scope>
    <source>
        <strain evidence="2">JCM 3106</strain>
    </source>
</reference>
<name>A0ABP6KSR7_9ACTN</name>
<protein>
    <recommendedName>
        <fullName evidence="3">ATP-binding protein</fullName>
    </recommendedName>
</protein>
<keyword evidence="2" id="KW-1185">Reference proteome</keyword>
<dbReference type="Proteomes" id="UP001499930">
    <property type="component" value="Unassembled WGS sequence"/>
</dbReference>
<sequence>MSTYSQDYAPLPGSVDAAVQHARTITKQHQPDRTDDAAQVVHAMVSDSLTRTEQGSTIRLITTVAPNCIRFEVRDPNTPKPGTPAPPNAWRLVSALADRYGSRGTRDAHMSWAELYVRQVAPV</sequence>
<evidence type="ECO:0008006" key="3">
    <source>
        <dbReference type="Google" id="ProtNLM"/>
    </source>
</evidence>